<dbReference type="GO" id="GO:0007030">
    <property type="term" value="P:Golgi organization"/>
    <property type="evidence" value="ECO:0007669"/>
    <property type="project" value="TreeGrafter"/>
</dbReference>
<keyword evidence="2" id="KW-1185">Reference proteome</keyword>
<organism evidence="1 2">
    <name type="scientific">Boothiomyces macroporosus</name>
    <dbReference type="NCBI Taxonomy" id="261099"/>
    <lineage>
        <taxon>Eukaryota</taxon>
        <taxon>Fungi</taxon>
        <taxon>Fungi incertae sedis</taxon>
        <taxon>Chytridiomycota</taxon>
        <taxon>Chytridiomycota incertae sedis</taxon>
        <taxon>Chytridiomycetes</taxon>
        <taxon>Rhizophydiales</taxon>
        <taxon>Terramycetaceae</taxon>
        <taxon>Boothiomyces</taxon>
    </lineage>
</organism>
<dbReference type="GO" id="GO:0009306">
    <property type="term" value="P:protein secretion"/>
    <property type="evidence" value="ECO:0007669"/>
    <property type="project" value="TreeGrafter"/>
</dbReference>
<dbReference type="Proteomes" id="UP001210925">
    <property type="component" value="Unassembled WGS sequence"/>
</dbReference>
<dbReference type="AlphaFoldDB" id="A0AAD5UAG3"/>
<dbReference type="Pfam" id="PF05742">
    <property type="entry name" value="TANGO2"/>
    <property type="match status" value="1"/>
</dbReference>
<evidence type="ECO:0000313" key="1">
    <source>
        <dbReference type="EMBL" id="KAJ3252172.1"/>
    </source>
</evidence>
<reference evidence="1" key="1">
    <citation type="submission" date="2020-05" db="EMBL/GenBank/DDBJ databases">
        <title>Phylogenomic resolution of chytrid fungi.</title>
        <authorList>
            <person name="Stajich J.E."/>
            <person name="Amses K."/>
            <person name="Simmons R."/>
            <person name="Seto K."/>
            <person name="Myers J."/>
            <person name="Bonds A."/>
            <person name="Quandt C.A."/>
            <person name="Barry K."/>
            <person name="Liu P."/>
            <person name="Grigoriev I."/>
            <person name="Longcore J.E."/>
            <person name="James T.Y."/>
        </authorList>
    </citation>
    <scope>NUCLEOTIDE SEQUENCE</scope>
    <source>
        <strain evidence="1">PLAUS21</strain>
    </source>
</reference>
<dbReference type="InterPro" id="IPR008551">
    <property type="entry name" value="TANGO2"/>
</dbReference>
<accession>A0AAD5UAG3</accession>
<dbReference type="PANTHER" id="PTHR17985">
    <property type="entry name" value="SER/THR-RICH PROTEIN T10 IN DGCR REGION"/>
    <property type="match status" value="1"/>
</dbReference>
<proteinExistence type="predicted"/>
<protein>
    <recommendedName>
        <fullName evidence="3">NRDE family protein</fullName>
    </recommendedName>
</protein>
<evidence type="ECO:0008006" key="3">
    <source>
        <dbReference type="Google" id="ProtNLM"/>
    </source>
</evidence>
<dbReference type="PANTHER" id="PTHR17985:SF8">
    <property type="entry name" value="TRANSPORT AND GOLGI ORGANIZATION PROTEIN 2 HOMOLOG"/>
    <property type="match status" value="1"/>
</dbReference>
<sequence>MCVVFICHNMYGYQLVIAANRDEILTRPTLSLFDWGHIIAGQDLKSKGTWLGLTRKGHFGVITNFKEDKRESNSRGVLIPQYLTNPNNFEINDIYSGFNLVVGDLNHSKFYSNRGESLILQGINGLANGHFHDEWPKVTNGKKRFEEILKDGRDLEARLFEFLGTKESGFQSTIFCDPFETPDGLFGTRTQSVVIVKDNHCRFVERNMDGQETVIEFDIE</sequence>
<comment type="caution">
    <text evidence="1">The sequence shown here is derived from an EMBL/GenBank/DDBJ whole genome shotgun (WGS) entry which is preliminary data.</text>
</comment>
<gene>
    <name evidence="1" type="ORF">HK103_001783</name>
</gene>
<dbReference type="GO" id="GO:0005794">
    <property type="term" value="C:Golgi apparatus"/>
    <property type="evidence" value="ECO:0007669"/>
    <property type="project" value="TreeGrafter"/>
</dbReference>
<name>A0AAD5UAG3_9FUNG</name>
<evidence type="ECO:0000313" key="2">
    <source>
        <dbReference type="Proteomes" id="UP001210925"/>
    </source>
</evidence>
<dbReference type="EMBL" id="JADGKB010000151">
    <property type="protein sequence ID" value="KAJ3252172.1"/>
    <property type="molecule type" value="Genomic_DNA"/>
</dbReference>